<feature type="region of interest" description="Disordered" evidence="1">
    <location>
        <begin position="240"/>
        <end position="273"/>
    </location>
</feature>
<comment type="caution">
    <text evidence="3">The sequence shown here is derived from an EMBL/GenBank/DDBJ whole genome shotgun (WGS) entry which is preliminary data.</text>
</comment>
<dbReference type="RefSeq" id="WP_190268722.1">
    <property type="nucleotide sequence ID" value="NZ_BAABAD010000005.1"/>
</dbReference>
<accession>A0ABR7WHZ8</accession>
<keyword evidence="4" id="KW-1185">Reference proteome</keyword>
<organism evidence="3 4">
    <name type="scientific">Gordonia hankookensis</name>
    <dbReference type="NCBI Taxonomy" id="589403"/>
    <lineage>
        <taxon>Bacteria</taxon>
        <taxon>Bacillati</taxon>
        <taxon>Actinomycetota</taxon>
        <taxon>Actinomycetes</taxon>
        <taxon>Mycobacteriales</taxon>
        <taxon>Gordoniaceae</taxon>
        <taxon>Gordonia</taxon>
    </lineage>
</organism>
<name>A0ABR7WHZ8_9ACTN</name>
<reference evidence="3 4" key="1">
    <citation type="submission" date="2020-09" db="EMBL/GenBank/DDBJ databases">
        <title>Novel species in genus Gordonia.</title>
        <authorList>
            <person name="Zhang G."/>
        </authorList>
    </citation>
    <scope>NUCLEOTIDE SEQUENCE [LARGE SCALE GENOMIC DNA]</scope>
    <source>
        <strain evidence="3 4">ON-33</strain>
    </source>
</reference>
<proteinExistence type="predicted"/>
<dbReference type="PROSITE" id="PS51257">
    <property type="entry name" value="PROKAR_LIPOPROTEIN"/>
    <property type="match status" value="1"/>
</dbReference>
<evidence type="ECO:0008006" key="5">
    <source>
        <dbReference type="Google" id="ProtNLM"/>
    </source>
</evidence>
<protein>
    <recommendedName>
        <fullName evidence="5">Lipoprotein</fullName>
    </recommendedName>
</protein>
<gene>
    <name evidence="3" type="ORF">IDF66_22635</name>
</gene>
<evidence type="ECO:0000313" key="3">
    <source>
        <dbReference type="EMBL" id="MBD1322385.1"/>
    </source>
</evidence>
<keyword evidence="2" id="KW-0732">Signal</keyword>
<dbReference type="Proteomes" id="UP000602395">
    <property type="component" value="Unassembled WGS sequence"/>
</dbReference>
<dbReference type="EMBL" id="JACWMS010000006">
    <property type="protein sequence ID" value="MBD1322385.1"/>
    <property type="molecule type" value="Genomic_DNA"/>
</dbReference>
<feature type="chain" id="PRO_5045793020" description="Lipoprotein" evidence="2">
    <location>
        <begin position="20"/>
        <end position="273"/>
    </location>
</feature>
<feature type="signal peptide" evidence="2">
    <location>
        <begin position="1"/>
        <end position="19"/>
    </location>
</feature>
<evidence type="ECO:0000256" key="2">
    <source>
        <dbReference type="SAM" id="SignalP"/>
    </source>
</evidence>
<evidence type="ECO:0000256" key="1">
    <source>
        <dbReference type="SAM" id="MobiDB-lite"/>
    </source>
</evidence>
<sequence length="273" mass="29663">MKKMLHVFLSAAALLAACGTDGGEEASAPSSSASADLVSDYTFPPGFGSMTTVWQAAPGLDLAGTQATLVRAYFESQFIAEWSRASAAFPGFVEFQAASGHNIAESTPERDHLWGGTRRLLLRSESISGDEFRASICDDRGGLYLKDRVGNGEASSASSDKPGETQRTYMQPAASWYVVVRRNGEPSKWPAKVDIGQARAPNWNVFHGWGLVERGFDAPWKSDTDCGRWAQQNYPGVVAPDKPLQRIYPNGFPDPDFQPTLEQSPGWTRVGQP</sequence>
<evidence type="ECO:0000313" key="4">
    <source>
        <dbReference type="Proteomes" id="UP000602395"/>
    </source>
</evidence>